<gene>
    <name evidence="2" type="ORF">NX720_05560</name>
</gene>
<feature type="transmembrane region" description="Helical" evidence="1">
    <location>
        <begin position="250"/>
        <end position="273"/>
    </location>
</feature>
<dbReference type="Pfam" id="PF05656">
    <property type="entry name" value="DUF805"/>
    <property type="match status" value="1"/>
</dbReference>
<reference evidence="2" key="1">
    <citation type="submission" date="2022-10" db="EMBL/GenBank/DDBJ databases">
        <title>Completed Genome Sequence of two octocoral isolated bacterium, Endozoicomonas euniceicola EF212T and Endozoicomonas gorgoniicola PS125T.</title>
        <authorList>
            <person name="Chiou Y.-J."/>
            <person name="Chen Y.-H."/>
        </authorList>
    </citation>
    <scope>NUCLEOTIDE SEQUENCE</scope>
    <source>
        <strain evidence="2">EF212</strain>
    </source>
</reference>
<keyword evidence="1" id="KW-0812">Transmembrane</keyword>
<proteinExistence type="predicted"/>
<dbReference type="InterPro" id="IPR008523">
    <property type="entry name" value="DUF805"/>
</dbReference>
<dbReference type="EMBL" id="CP103300">
    <property type="protein sequence ID" value="UYM17386.1"/>
    <property type="molecule type" value="Genomic_DNA"/>
</dbReference>
<name>A0ABY6GZE2_9GAMM</name>
<sequence>MVPKTACQSADGDGMDAKYYKVLFEGRILPGNDEDSVKERLKTLFHADDVRISRLFSGKSYALRKNIPEKEARKYEKAIRQAGGQCRITVMDDSLELESMEEEQTKSGAPENSLFADIKSRISTPSSKPFFLIRRIGRCQYINLCWLVTIIEAAAMLLPQYLHENLPILTGTTLTIQQTMAMTLGFHALAILISIYAMIARLHDMNRSGTQWLFVVIPIINLMFMLWLTFGKGSQGYNSYGNQPATPGLFAKLPGLYIPVGVLLGVAAGVYLYQNELLSLIQQLPAELSKRIPEGVRDYPLQDKLF</sequence>
<feature type="transmembrane region" description="Helical" evidence="1">
    <location>
        <begin position="212"/>
        <end position="230"/>
    </location>
</feature>
<protein>
    <submittedName>
        <fullName evidence="2">DUF805 domain-containing protein</fullName>
    </submittedName>
</protein>
<keyword evidence="1" id="KW-0472">Membrane</keyword>
<dbReference type="PANTHER" id="PTHR34980">
    <property type="entry name" value="INNER MEMBRANE PROTEIN-RELATED-RELATED"/>
    <property type="match status" value="1"/>
</dbReference>
<keyword evidence="3" id="KW-1185">Reference proteome</keyword>
<dbReference type="Proteomes" id="UP001163255">
    <property type="component" value="Chromosome"/>
</dbReference>
<keyword evidence="1" id="KW-1133">Transmembrane helix</keyword>
<feature type="transmembrane region" description="Helical" evidence="1">
    <location>
        <begin position="141"/>
        <end position="161"/>
    </location>
</feature>
<dbReference type="PANTHER" id="PTHR34980:SF3">
    <property type="entry name" value="BLR8105 PROTEIN"/>
    <property type="match status" value="1"/>
</dbReference>
<evidence type="ECO:0000313" key="3">
    <source>
        <dbReference type="Proteomes" id="UP001163255"/>
    </source>
</evidence>
<accession>A0ABY6GZE2</accession>
<feature type="transmembrane region" description="Helical" evidence="1">
    <location>
        <begin position="181"/>
        <end position="200"/>
    </location>
</feature>
<evidence type="ECO:0000313" key="2">
    <source>
        <dbReference type="EMBL" id="UYM17386.1"/>
    </source>
</evidence>
<evidence type="ECO:0000256" key="1">
    <source>
        <dbReference type="SAM" id="Phobius"/>
    </source>
</evidence>
<dbReference type="RefSeq" id="WP_262599949.1">
    <property type="nucleotide sequence ID" value="NZ_CP103300.1"/>
</dbReference>
<organism evidence="2 3">
    <name type="scientific">Endozoicomonas euniceicola</name>
    <dbReference type="NCBI Taxonomy" id="1234143"/>
    <lineage>
        <taxon>Bacteria</taxon>
        <taxon>Pseudomonadati</taxon>
        <taxon>Pseudomonadota</taxon>
        <taxon>Gammaproteobacteria</taxon>
        <taxon>Oceanospirillales</taxon>
        <taxon>Endozoicomonadaceae</taxon>
        <taxon>Endozoicomonas</taxon>
    </lineage>
</organism>